<keyword evidence="5" id="KW-0540">Nuclease</keyword>
<protein>
    <submittedName>
        <fullName evidence="5">Restriction endonuclease subunit S</fullName>
    </submittedName>
</protein>
<dbReference type="PANTHER" id="PTHR43140">
    <property type="entry name" value="TYPE-1 RESTRICTION ENZYME ECOKI SPECIFICITY PROTEIN"/>
    <property type="match status" value="1"/>
</dbReference>
<evidence type="ECO:0000259" key="4">
    <source>
        <dbReference type="Pfam" id="PF01420"/>
    </source>
</evidence>
<dbReference type="InterPro" id="IPR000055">
    <property type="entry name" value="Restrct_endonuc_typeI_TRD"/>
</dbReference>
<organism evidence="5 6">
    <name type="scientific">Neptunicella marina</name>
    <dbReference type="NCBI Taxonomy" id="2125989"/>
    <lineage>
        <taxon>Bacteria</taxon>
        <taxon>Pseudomonadati</taxon>
        <taxon>Pseudomonadota</taxon>
        <taxon>Gammaproteobacteria</taxon>
        <taxon>Alteromonadales</taxon>
        <taxon>Alteromonadaceae</taxon>
        <taxon>Neptunicella</taxon>
    </lineage>
</organism>
<dbReference type="SUPFAM" id="SSF116734">
    <property type="entry name" value="DNA methylase specificity domain"/>
    <property type="match status" value="2"/>
</dbReference>
<keyword evidence="3" id="KW-0238">DNA-binding</keyword>
<feature type="domain" description="Type I restriction modification DNA specificity" evidence="4">
    <location>
        <begin position="102"/>
        <end position="284"/>
    </location>
</feature>
<dbReference type="GO" id="GO:0003677">
    <property type="term" value="F:DNA binding"/>
    <property type="evidence" value="ECO:0007669"/>
    <property type="project" value="UniProtKB-KW"/>
</dbReference>
<accession>A0A8J6IUL2</accession>
<evidence type="ECO:0000256" key="3">
    <source>
        <dbReference type="ARBA" id="ARBA00023125"/>
    </source>
</evidence>
<dbReference type="InterPro" id="IPR044946">
    <property type="entry name" value="Restrct_endonuc_typeI_TRD_sf"/>
</dbReference>
<feature type="domain" description="Type I restriction modification DNA specificity" evidence="4">
    <location>
        <begin position="414"/>
        <end position="572"/>
    </location>
</feature>
<keyword evidence="2" id="KW-0680">Restriction system</keyword>
<keyword evidence="6" id="KW-1185">Reference proteome</keyword>
<sequence>MSVESIITENLDIWTSAVKTKSAAGRGRTSKLDIYGIKKMRELILELAVRGKLVPQNPNDEPASELLKKIEAEKSRLVKEGKIKKQKQLPPVTEDEKPFELPDGSAFIRLGNIGNIFNGNSVNSRLKEQKYTGLDSGLPFIATKDVDYGYKSLDYNNGVLIPFDEPKFKIAHSNSVLICAEGGSAGKKCGIANQDICFGNKLFANELFGDVSSKFILYTYLSPTFFCQFSEAMTGIIGGISSNRFSELIINLPPLSEQYRIVSKVDELMALCDQLETETEASIQAHQTLVETLLATLTNAKCADELNDSWLRISAHFDVLFTNDDSIDQLKQTILQLAVMGKLVKQDPNDEPASKLLECIAAEKQALIKAGKIKKQKPLPPITEEEKPYALPSGWSWSRLQEITLLITDGKHGDCVNLEGSGYYFLSAKDIQNGKLVYEKARQIEFSEFSEVHQRTNLEPGDICMVNTGATIGKMALVENNDFTRKTTFQKSVAVIKVAKGYIYNRFAALFIQSETHNFLNKSGGSAINNLLLGDLKKKVSPVPPLEEQKRIVAKVDKLMALCDSLKAHLNQAQTTQLHLTDAIVEQVL</sequence>
<dbReference type="RefSeq" id="WP_186507496.1">
    <property type="nucleotide sequence ID" value="NZ_JACNEP010000012.1"/>
</dbReference>
<gene>
    <name evidence="5" type="ORF">H8B19_13930</name>
</gene>
<keyword evidence="5" id="KW-0378">Hydrolase</keyword>
<dbReference type="InterPro" id="IPR051212">
    <property type="entry name" value="Type-I_RE_S_subunit"/>
</dbReference>
<dbReference type="AlphaFoldDB" id="A0A8J6IUL2"/>
<reference evidence="5" key="2">
    <citation type="submission" date="2020-08" db="EMBL/GenBank/DDBJ databases">
        <authorList>
            <person name="Lai Q."/>
        </authorList>
    </citation>
    <scope>NUCLEOTIDE SEQUENCE</scope>
    <source>
        <strain evidence="5">S27-2</strain>
    </source>
</reference>
<proteinExistence type="inferred from homology"/>
<dbReference type="GO" id="GO:0004519">
    <property type="term" value="F:endonuclease activity"/>
    <property type="evidence" value="ECO:0007669"/>
    <property type="project" value="UniProtKB-KW"/>
</dbReference>
<dbReference type="EMBL" id="JACNEP010000012">
    <property type="protein sequence ID" value="MBC3766981.1"/>
    <property type="molecule type" value="Genomic_DNA"/>
</dbReference>
<dbReference type="Gene3D" id="3.90.220.20">
    <property type="entry name" value="DNA methylase specificity domains"/>
    <property type="match status" value="2"/>
</dbReference>
<evidence type="ECO:0000256" key="1">
    <source>
        <dbReference type="ARBA" id="ARBA00010923"/>
    </source>
</evidence>
<keyword evidence="5" id="KW-0255">Endonuclease</keyword>
<evidence type="ECO:0000313" key="6">
    <source>
        <dbReference type="Proteomes" id="UP000601768"/>
    </source>
</evidence>
<evidence type="ECO:0000256" key="2">
    <source>
        <dbReference type="ARBA" id="ARBA00022747"/>
    </source>
</evidence>
<comment type="caution">
    <text evidence="5">The sequence shown here is derived from an EMBL/GenBank/DDBJ whole genome shotgun (WGS) entry which is preliminary data.</text>
</comment>
<dbReference type="Pfam" id="PF01420">
    <property type="entry name" value="Methylase_S"/>
    <property type="match status" value="2"/>
</dbReference>
<name>A0A8J6IUL2_9ALTE</name>
<dbReference type="GO" id="GO:0009307">
    <property type="term" value="P:DNA restriction-modification system"/>
    <property type="evidence" value="ECO:0007669"/>
    <property type="project" value="UniProtKB-KW"/>
</dbReference>
<reference evidence="5" key="1">
    <citation type="journal article" date="2018" name="Int. J. Syst. Evol. Microbiol.">
        <title>Neptunicella marina gen. nov., sp. nov., isolated from surface seawater.</title>
        <authorList>
            <person name="Liu X."/>
            <person name="Lai Q."/>
            <person name="Du Y."/>
            <person name="Zhang X."/>
            <person name="Liu Z."/>
            <person name="Sun F."/>
            <person name="Shao Z."/>
        </authorList>
    </citation>
    <scope>NUCLEOTIDE SEQUENCE</scope>
    <source>
        <strain evidence="5">S27-2</strain>
    </source>
</reference>
<comment type="similarity">
    <text evidence="1">Belongs to the type-I restriction system S methylase family.</text>
</comment>
<evidence type="ECO:0000313" key="5">
    <source>
        <dbReference type="EMBL" id="MBC3766981.1"/>
    </source>
</evidence>
<dbReference type="Proteomes" id="UP000601768">
    <property type="component" value="Unassembled WGS sequence"/>
</dbReference>
<dbReference type="PANTHER" id="PTHR43140:SF1">
    <property type="entry name" value="TYPE I RESTRICTION ENZYME ECOKI SPECIFICITY SUBUNIT"/>
    <property type="match status" value="1"/>
</dbReference>